<name>A0AAD4R3N7_9BILA</name>
<reference evidence="4" key="1">
    <citation type="submission" date="2022-01" db="EMBL/GenBank/DDBJ databases">
        <title>Genome Sequence Resource for Two Populations of Ditylenchus destructor, the Migratory Endoparasitic Phytonematode.</title>
        <authorList>
            <person name="Zhang H."/>
            <person name="Lin R."/>
            <person name="Xie B."/>
        </authorList>
    </citation>
    <scope>NUCLEOTIDE SEQUENCE</scope>
    <source>
        <strain evidence="4">BazhouSP</strain>
    </source>
</reference>
<gene>
    <name evidence="4" type="ORF">DdX_05742</name>
</gene>
<dbReference type="GO" id="GO:0005576">
    <property type="term" value="C:extracellular region"/>
    <property type="evidence" value="ECO:0007669"/>
    <property type="project" value="UniProtKB-SubCell"/>
</dbReference>
<dbReference type="PANTHER" id="PTHR13234:SF68">
    <property type="entry name" value="GH19763P"/>
    <property type="match status" value="1"/>
</dbReference>
<accession>A0AAD4R3N7</accession>
<dbReference type="PANTHER" id="PTHR13234">
    <property type="entry name" value="GAMMA-INTERFERON INDUCIBLE LYSOSOMAL THIOL REDUCTASE GILT"/>
    <property type="match status" value="1"/>
</dbReference>
<dbReference type="GO" id="GO:0016671">
    <property type="term" value="F:oxidoreductase activity, acting on a sulfur group of donors, disulfide as acceptor"/>
    <property type="evidence" value="ECO:0007669"/>
    <property type="project" value="InterPro"/>
</dbReference>
<comment type="similarity">
    <text evidence="1">Belongs to the GILT family.</text>
</comment>
<comment type="caution">
    <text evidence="4">The sequence shown here is derived from an EMBL/GenBank/DDBJ whole genome shotgun (WGS) entry which is preliminary data.</text>
</comment>
<keyword evidence="3" id="KW-1133">Transmembrane helix</keyword>
<evidence type="ECO:0000256" key="2">
    <source>
        <dbReference type="ARBA" id="ARBA00023180"/>
    </source>
</evidence>
<evidence type="ECO:0000256" key="3">
    <source>
        <dbReference type="SAM" id="Phobius"/>
    </source>
</evidence>
<keyword evidence="2" id="KW-0325">Glycoprotein</keyword>
<keyword evidence="3" id="KW-0472">Membrane</keyword>
<feature type="transmembrane region" description="Helical" evidence="3">
    <location>
        <begin position="26"/>
        <end position="45"/>
    </location>
</feature>
<keyword evidence="5" id="KW-1185">Reference proteome</keyword>
<sequence>MLISHLPNQESQKTFQFTCKPTPKQLLFFSRVFLFVTIFLFIPSLTLSCTLPPDFWCDHPDVSAACTGSSLYCDRYKAARRGRPVDLGLAFESACPDSQQFVVYRLYPKLLSQPFLSPMVHFKPLPWGLAKRENGENVHCHHGPRECTGNRLLTCSLLHFQNDHQKQHKFFYCFMSHMMYKGDPTLYFNQCLDQLTTPAQDKASILSCANGQQATELQKVDEIETGKILSKRPHRFVPHIAVNGFGHIHVQAIQMVLPEKIRAWNHTVAYIPSQNQNVASSCHTPPDFWCSEASITNACFNPQGCANYLREIYGKPIHIRVIYNSRFPASRKYVLGYVKPHFVTFADRQNQGKFVLDLEPAAIAPSLLSSCDAACQEQAFQECIASKQADQKERNNLLICLLENRNASSVREWWTTRCARDNVVRDNVLHCVQNQEWRRLTIQRAITQQSLKPEPRRRDPWIVINGYSLGSMQLYSHILHRAICLWYRGAGHDREMCSRCEYEPTHC</sequence>
<keyword evidence="3" id="KW-0812">Transmembrane</keyword>
<evidence type="ECO:0000313" key="4">
    <source>
        <dbReference type="EMBL" id="KAI1720355.1"/>
    </source>
</evidence>
<dbReference type="AlphaFoldDB" id="A0AAD4R3N7"/>
<proteinExistence type="inferred from homology"/>
<dbReference type="Pfam" id="PF03227">
    <property type="entry name" value="GILT"/>
    <property type="match status" value="1"/>
</dbReference>
<dbReference type="InterPro" id="IPR004911">
    <property type="entry name" value="Interferon-induced_GILT"/>
</dbReference>
<dbReference type="Proteomes" id="UP001201812">
    <property type="component" value="Unassembled WGS sequence"/>
</dbReference>
<dbReference type="EMBL" id="JAKKPZ010000006">
    <property type="protein sequence ID" value="KAI1720355.1"/>
    <property type="molecule type" value="Genomic_DNA"/>
</dbReference>
<evidence type="ECO:0000313" key="5">
    <source>
        <dbReference type="Proteomes" id="UP001201812"/>
    </source>
</evidence>
<organism evidence="4 5">
    <name type="scientific">Ditylenchus destructor</name>
    <dbReference type="NCBI Taxonomy" id="166010"/>
    <lineage>
        <taxon>Eukaryota</taxon>
        <taxon>Metazoa</taxon>
        <taxon>Ecdysozoa</taxon>
        <taxon>Nematoda</taxon>
        <taxon>Chromadorea</taxon>
        <taxon>Rhabditida</taxon>
        <taxon>Tylenchina</taxon>
        <taxon>Tylenchomorpha</taxon>
        <taxon>Sphaerularioidea</taxon>
        <taxon>Anguinidae</taxon>
        <taxon>Anguininae</taxon>
        <taxon>Ditylenchus</taxon>
    </lineage>
</organism>
<evidence type="ECO:0000256" key="1">
    <source>
        <dbReference type="ARBA" id="ARBA00005679"/>
    </source>
</evidence>
<protein>
    <submittedName>
        <fullName evidence="4">Gamma interferon inducible lysosomal thiol reductase (GILT) domain-containing protein</fullName>
    </submittedName>
</protein>